<dbReference type="AlphaFoldDB" id="A0A1M7C5P4"/>
<dbReference type="CDD" id="cd24008">
    <property type="entry name" value="ASKHA_NBD_GLK"/>
    <property type="match status" value="1"/>
</dbReference>
<protein>
    <submittedName>
        <fullName evidence="4">Glucokinase</fullName>
    </submittedName>
</protein>
<evidence type="ECO:0000256" key="3">
    <source>
        <dbReference type="RuleBase" id="RU004046"/>
    </source>
</evidence>
<dbReference type="Gene3D" id="3.40.367.20">
    <property type="match status" value="1"/>
</dbReference>
<dbReference type="GO" id="GO:0005829">
    <property type="term" value="C:cytosol"/>
    <property type="evidence" value="ECO:0007669"/>
    <property type="project" value="TreeGrafter"/>
</dbReference>
<dbReference type="GO" id="GO:0004340">
    <property type="term" value="F:glucokinase activity"/>
    <property type="evidence" value="ECO:0007669"/>
    <property type="project" value="InterPro"/>
</dbReference>
<accession>A0A1M7C5P4</accession>
<keyword evidence="1" id="KW-0808">Transferase</keyword>
<dbReference type="GO" id="GO:0006096">
    <property type="term" value="P:glycolytic process"/>
    <property type="evidence" value="ECO:0007669"/>
    <property type="project" value="InterPro"/>
</dbReference>
<evidence type="ECO:0000313" key="5">
    <source>
        <dbReference type="Proteomes" id="UP000183974"/>
    </source>
</evidence>
<comment type="similarity">
    <text evidence="3">Belongs to the bacterial glucokinase family.</text>
</comment>
<dbReference type="PANTHER" id="PTHR47690">
    <property type="entry name" value="GLUCOKINASE"/>
    <property type="match status" value="1"/>
</dbReference>
<dbReference type="InterPro" id="IPR043129">
    <property type="entry name" value="ATPase_NBD"/>
</dbReference>
<dbReference type="Gene3D" id="3.30.420.40">
    <property type="match status" value="1"/>
</dbReference>
<proteinExistence type="inferred from homology"/>
<evidence type="ECO:0000313" key="4">
    <source>
        <dbReference type="EMBL" id="SHL62466.1"/>
    </source>
</evidence>
<dbReference type="InterPro" id="IPR003836">
    <property type="entry name" value="Glucokinase"/>
</dbReference>
<dbReference type="EMBL" id="FRBR01000004">
    <property type="protein sequence ID" value="SHL62466.1"/>
    <property type="molecule type" value="Genomic_DNA"/>
</dbReference>
<dbReference type="Proteomes" id="UP000183974">
    <property type="component" value="Unassembled WGS sequence"/>
</dbReference>
<dbReference type="RefSeq" id="WP_073034466.1">
    <property type="nucleotide sequence ID" value="NZ_BMLR01000004.1"/>
</dbReference>
<dbReference type="InterPro" id="IPR050201">
    <property type="entry name" value="Bacterial_glucokinase"/>
</dbReference>
<dbReference type="Pfam" id="PF02685">
    <property type="entry name" value="Glucokinase"/>
    <property type="match status" value="1"/>
</dbReference>
<evidence type="ECO:0000256" key="1">
    <source>
        <dbReference type="ARBA" id="ARBA00022679"/>
    </source>
</evidence>
<sequence>MADLHLLADVGGTNTRVGLADHRGLRPDSTRSHANAGFAGLAPLLAAYLDAVQPGPIAALCAGVAGPVRTGGAQLTNLDWFIAPDDLRTATGAGQVHLINDLQAQACALDDLPDSAVVPILPGQPQPDGARLVLGLGTGCNVAVAHRVGGRLFVPAAESGHTGLPHGDARLNALTDHLAQTHPHKPIEAALSGPSLLRLHHWLGGTASDTRQIIHNHADGTDAAASETLRVFTHLLGTVAGDLCLHHMATGGLYLIGGTARAIAPYLAVSDFPEFFAAKGPYSAILRDIPVTLIADDTAALRGCARYLAQLRPE</sequence>
<dbReference type="SUPFAM" id="SSF53067">
    <property type="entry name" value="Actin-like ATPase domain"/>
    <property type="match status" value="1"/>
</dbReference>
<dbReference type="GO" id="GO:0005536">
    <property type="term" value="F:D-glucose binding"/>
    <property type="evidence" value="ECO:0007669"/>
    <property type="project" value="InterPro"/>
</dbReference>
<name>A0A1M7C5P4_9RHOB</name>
<evidence type="ECO:0000256" key="2">
    <source>
        <dbReference type="ARBA" id="ARBA00022777"/>
    </source>
</evidence>
<organism evidence="4 5">
    <name type="scientific">Roseovarius pacificus</name>
    <dbReference type="NCBI Taxonomy" id="337701"/>
    <lineage>
        <taxon>Bacteria</taxon>
        <taxon>Pseudomonadati</taxon>
        <taxon>Pseudomonadota</taxon>
        <taxon>Alphaproteobacteria</taxon>
        <taxon>Rhodobacterales</taxon>
        <taxon>Roseobacteraceae</taxon>
        <taxon>Roseovarius</taxon>
    </lineage>
</organism>
<dbReference type="STRING" id="337701.SAMN05444398_104115"/>
<dbReference type="GO" id="GO:0005524">
    <property type="term" value="F:ATP binding"/>
    <property type="evidence" value="ECO:0007669"/>
    <property type="project" value="InterPro"/>
</dbReference>
<keyword evidence="2 4" id="KW-0418">Kinase</keyword>
<reference evidence="4 5" key="1">
    <citation type="submission" date="2016-11" db="EMBL/GenBank/DDBJ databases">
        <authorList>
            <person name="Jaros S."/>
            <person name="Januszkiewicz K."/>
            <person name="Wedrychowicz H."/>
        </authorList>
    </citation>
    <scope>NUCLEOTIDE SEQUENCE [LARGE SCALE GENOMIC DNA]</scope>
    <source>
        <strain evidence="4 5">DSM 29589</strain>
    </source>
</reference>
<dbReference type="OrthoDB" id="9800595at2"/>
<dbReference type="PANTHER" id="PTHR47690:SF1">
    <property type="entry name" value="GLUCOKINASE"/>
    <property type="match status" value="1"/>
</dbReference>
<keyword evidence="5" id="KW-1185">Reference proteome</keyword>
<gene>
    <name evidence="4" type="ORF">SAMN05444398_104115</name>
</gene>